<dbReference type="InterPro" id="IPR045851">
    <property type="entry name" value="AMP-bd_C_sf"/>
</dbReference>
<dbReference type="Proteomes" id="UP000549394">
    <property type="component" value="Unassembled WGS sequence"/>
</dbReference>
<dbReference type="FunFam" id="3.30.300.30:FF:000037">
    <property type="entry name" value="acetoacetyl-CoA synthetase"/>
    <property type="match status" value="1"/>
</dbReference>
<dbReference type="CDD" id="cd05943">
    <property type="entry name" value="AACS"/>
    <property type="match status" value="1"/>
</dbReference>
<sequence length="673" mass="76150">MDAAILRKPNCLWKPDRTKKTNLDTFRDLINKKYGQNLQTYKELHRWSVDHYPEFWGEVWDFTNIKYSRSYNQVYDATVRMDEFPPKWFSGALFNFAENLLKHEDEDKVAIYAAVEGHDEIKRRTFRELKDDVALYASAMRKMGIGKNDRVVGYIPNCIEAIVAMLAAVSLGAIWSSASPDFGVTGVLERFCQISPKFIISVNGVIYNGKTYEHLTKLSKVANVLPEVEKVVVIPYLKFENGSSKSDLSFIRNACSLEEFLESGRNSDGTVDNLIFEQLPFDHPVFIMYSSGTTGVPKCIVHSAGGTLIKHLEEHALQGDMRSEDRMLYYTTTGWMMWNWFVSPLAIGASLVCYDGSPLVPNQNILWDLIDKLGITILGTGAKWLAVLEERDIKPMNTHKLTTLRSILSTGSPLSPKSFRYVYEHVKKDILLGSITGGTDIIACFAGQNCTLPVYEGEIQSVHLGVDMVSLDEDGKEVYGESGDLVCRKPFPSMPIYFWNDPKNEKYRKAYYDKYDGMWAHGDFCLINPKTDGIWMLGRSDGTLNPNGVRFGSSEIYQIVEEFKEIADSLCIGQKSADGNEERVVLFLKMAQGSDFNEDLKKRLQVEIRMQLSARHVPSIILSISDIPYTNSGKKVEVAVKKILAGEDVKSRGAYINPNSLDLYYNIKELQNY</sequence>
<dbReference type="InterPro" id="IPR005914">
    <property type="entry name" value="Acac_CoA_synth"/>
</dbReference>
<dbReference type="InterPro" id="IPR000873">
    <property type="entry name" value="AMP-dep_synth/lig_dom"/>
</dbReference>
<reference evidence="14 15" key="1">
    <citation type="submission" date="2020-08" db="EMBL/GenBank/DDBJ databases">
        <authorList>
            <person name="Hejnol A."/>
        </authorList>
    </citation>
    <scope>NUCLEOTIDE SEQUENCE [LARGE SCALE GENOMIC DNA]</scope>
</reference>
<evidence type="ECO:0000256" key="10">
    <source>
        <dbReference type="ARBA" id="ARBA00023098"/>
    </source>
</evidence>
<dbReference type="PROSITE" id="PS00455">
    <property type="entry name" value="AMP_BINDING"/>
    <property type="match status" value="1"/>
</dbReference>
<dbReference type="GO" id="GO:0005829">
    <property type="term" value="C:cytosol"/>
    <property type="evidence" value="ECO:0007669"/>
    <property type="project" value="UniProtKB-SubCell"/>
</dbReference>
<evidence type="ECO:0000256" key="1">
    <source>
        <dbReference type="ARBA" id="ARBA00004514"/>
    </source>
</evidence>
<keyword evidence="6 11" id="KW-0436">Ligase</keyword>
<dbReference type="NCBIfam" id="TIGR01217">
    <property type="entry name" value="ac_ac_CoA_syn"/>
    <property type="match status" value="1"/>
</dbReference>
<gene>
    <name evidence="14" type="ORF">DGYR_LOCUS13314</name>
</gene>
<dbReference type="InterPro" id="IPR032387">
    <property type="entry name" value="ACAS_N"/>
</dbReference>
<dbReference type="GO" id="GO:0005524">
    <property type="term" value="F:ATP binding"/>
    <property type="evidence" value="ECO:0007669"/>
    <property type="project" value="UniProtKB-UniRule"/>
</dbReference>
<comment type="subcellular location">
    <subcellularLocation>
        <location evidence="1 11">Cytoplasm</location>
        <location evidence="1 11">Cytosol</location>
    </subcellularLocation>
</comment>
<keyword evidence="10 11" id="KW-0443">Lipid metabolism</keyword>
<keyword evidence="9 11" id="KW-0067">ATP-binding</keyword>
<evidence type="ECO:0000256" key="8">
    <source>
        <dbReference type="ARBA" id="ARBA00022832"/>
    </source>
</evidence>
<dbReference type="GO" id="GO:0006631">
    <property type="term" value="P:fatty acid metabolic process"/>
    <property type="evidence" value="ECO:0007669"/>
    <property type="project" value="UniProtKB-UniRule"/>
</dbReference>
<feature type="domain" description="Acetyl-coenzyme A synthetase N-terminal" evidence="13">
    <location>
        <begin position="41"/>
        <end position="99"/>
    </location>
</feature>
<evidence type="ECO:0000259" key="13">
    <source>
        <dbReference type="Pfam" id="PF16177"/>
    </source>
</evidence>
<comment type="similarity">
    <text evidence="2 11">Belongs to the ATP-dependent AMP-binding enzyme family.</text>
</comment>
<evidence type="ECO:0000256" key="7">
    <source>
        <dbReference type="ARBA" id="ARBA00022741"/>
    </source>
</evidence>
<keyword evidence="7 11" id="KW-0547">Nucleotide-binding</keyword>
<protein>
    <recommendedName>
        <fullName evidence="4 11">Acetoacetyl-CoA synthetase</fullName>
        <ecNumber evidence="3 11">6.2.1.16</ecNumber>
    </recommendedName>
</protein>
<keyword evidence="5 11" id="KW-0963">Cytoplasm</keyword>
<evidence type="ECO:0000256" key="4">
    <source>
        <dbReference type="ARBA" id="ARBA00015326"/>
    </source>
</evidence>
<keyword evidence="8 11" id="KW-0276">Fatty acid metabolism</keyword>
<dbReference type="PANTHER" id="PTHR42921:SF1">
    <property type="entry name" value="ACETOACETYL-COA SYNTHETASE"/>
    <property type="match status" value="1"/>
</dbReference>
<evidence type="ECO:0000256" key="3">
    <source>
        <dbReference type="ARBA" id="ARBA00012988"/>
    </source>
</evidence>
<evidence type="ECO:0000256" key="5">
    <source>
        <dbReference type="ARBA" id="ARBA00022490"/>
    </source>
</evidence>
<name>A0A7I8WCY5_9ANNE</name>
<evidence type="ECO:0000256" key="6">
    <source>
        <dbReference type="ARBA" id="ARBA00022598"/>
    </source>
</evidence>
<dbReference type="EC" id="6.2.1.16" evidence="3 11"/>
<dbReference type="Pfam" id="PF00501">
    <property type="entry name" value="AMP-binding"/>
    <property type="match status" value="1"/>
</dbReference>
<dbReference type="InterPro" id="IPR042099">
    <property type="entry name" value="ANL_N_sf"/>
</dbReference>
<dbReference type="OrthoDB" id="10253869at2759"/>
<proteinExistence type="inferred from homology"/>
<evidence type="ECO:0000256" key="11">
    <source>
        <dbReference type="RuleBase" id="RU367019"/>
    </source>
</evidence>
<dbReference type="Gene3D" id="3.40.50.12780">
    <property type="entry name" value="N-terminal domain of ligase-like"/>
    <property type="match status" value="1"/>
</dbReference>
<feature type="domain" description="AMP-dependent synthetase/ligase" evidence="12">
    <location>
        <begin position="106"/>
        <end position="491"/>
    </location>
</feature>
<dbReference type="EMBL" id="CAJFCJ010000031">
    <property type="protein sequence ID" value="CAD5126026.1"/>
    <property type="molecule type" value="Genomic_DNA"/>
</dbReference>
<comment type="catalytic activity">
    <reaction evidence="11">
        <text>acetoacetate + ATP + CoA = acetoacetyl-CoA + AMP + diphosphate</text>
        <dbReference type="Rhea" id="RHEA:16117"/>
        <dbReference type="ChEBI" id="CHEBI:13705"/>
        <dbReference type="ChEBI" id="CHEBI:30616"/>
        <dbReference type="ChEBI" id="CHEBI:33019"/>
        <dbReference type="ChEBI" id="CHEBI:57286"/>
        <dbReference type="ChEBI" id="CHEBI:57287"/>
        <dbReference type="ChEBI" id="CHEBI:456215"/>
        <dbReference type="EC" id="6.2.1.16"/>
    </reaction>
</comment>
<comment type="function">
    <text evidence="11">Converts acetoacetate to acetoacetyl-CoA in the cytosol.</text>
</comment>
<evidence type="ECO:0000256" key="2">
    <source>
        <dbReference type="ARBA" id="ARBA00006432"/>
    </source>
</evidence>
<dbReference type="PANTHER" id="PTHR42921">
    <property type="entry name" value="ACETOACETYL-COA SYNTHETASE"/>
    <property type="match status" value="1"/>
</dbReference>
<accession>A0A7I8WCY5</accession>
<evidence type="ECO:0000259" key="12">
    <source>
        <dbReference type="Pfam" id="PF00501"/>
    </source>
</evidence>
<dbReference type="GO" id="GO:0030729">
    <property type="term" value="F:acetoacetate-CoA ligase activity"/>
    <property type="evidence" value="ECO:0007669"/>
    <property type="project" value="UniProtKB-UniRule"/>
</dbReference>
<evidence type="ECO:0000256" key="9">
    <source>
        <dbReference type="ARBA" id="ARBA00022840"/>
    </source>
</evidence>
<dbReference type="InterPro" id="IPR020845">
    <property type="entry name" value="AMP-binding_CS"/>
</dbReference>
<dbReference type="NCBIfam" id="NF002937">
    <property type="entry name" value="PRK03584.1"/>
    <property type="match status" value="1"/>
</dbReference>
<keyword evidence="15" id="KW-1185">Reference proteome</keyword>
<organism evidence="14 15">
    <name type="scientific">Dimorphilus gyrociliatus</name>
    <dbReference type="NCBI Taxonomy" id="2664684"/>
    <lineage>
        <taxon>Eukaryota</taxon>
        <taxon>Metazoa</taxon>
        <taxon>Spiralia</taxon>
        <taxon>Lophotrochozoa</taxon>
        <taxon>Annelida</taxon>
        <taxon>Polychaeta</taxon>
        <taxon>Polychaeta incertae sedis</taxon>
        <taxon>Dinophilidae</taxon>
        <taxon>Dimorphilus</taxon>
    </lineage>
</organism>
<dbReference type="SUPFAM" id="SSF56801">
    <property type="entry name" value="Acetyl-CoA synthetase-like"/>
    <property type="match status" value="1"/>
</dbReference>
<evidence type="ECO:0000313" key="14">
    <source>
        <dbReference type="EMBL" id="CAD5126026.1"/>
    </source>
</evidence>
<evidence type="ECO:0000313" key="15">
    <source>
        <dbReference type="Proteomes" id="UP000549394"/>
    </source>
</evidence>
<dbReference type="Gene3D" id="3.30.300.30">
    <property type="match status" value="1"/>
</dbReference>
<dbReference type="Pfam" id="PF16177">
    <property type="entry name" value="ACAS_N"/>
    <property type="match status" value="1"/>
</dbReference>
<dbReference type="AlphaFoldDB" id="A0A7I8WCY5"/>
<comment type="caution">
    <text evidence="14">The sequence shown here is derived from an EMBL/GenBank/DDBJ whole genome shotgun (WGS) entry which is preliminary data.</text>
</comment>